<proteinExistence type="inferred from homology"/>
<evidence type="ECO:0000256" key="1">
    <source>
        <dbReference type="ARBA" id="ARBA00004173"/>
    </source>
</evidence>
<evidence type="ECO:0000256" key="7">
    <source>
        <dbReference type="ARBA" id="ARBA00023128"/>
    </source>
</evidence>
<dbReference type="SMART" id="SM01311">
    <property type="entry name" value="RPOL_N"/>
    <property type="match status" value="1"/>
</dbReference>
<dbReference type="Pfam" id="PF14700">
    <property type="entry name" value="RPOL_N"/>
    <property type="match status" value="1"/>
</dbReference>
<protein>
    <recommendedName>
        <fullName evidence="10">DNA-directed RNA polymerase</fullName>
        <ecNumber evidence="10">2.7.7.6</ecNumber>
    </recommendedName>
</protein>
<dbReference type="InterPro" id="IPR002092">
    <property type="entry name" value="DNA-dir_Rpol_phage-type"/>
</dbReference>
<comment type="subcellular location">
    <subcellularLocation>
        <location evidence="1">Mitochondrion</location>
    </subcellularLocation>
</comment>
<dbReference type="Proteomes" id="UP000093000">
    <property type="component" value="Unassembled WGS sequence"/>
</dbReference>
<keyword evidence="7" id="KW-0496">Mitochondrion</keyword>
<dbReference type="Gene3D" id="1.10.287.280">
    <property type="match status" value="1"/>
</dbReference>
<comment type="catalytic activity">
    <reaction evidence="9 10">
        <text>RNA(n) + a ribonucleoside 5'-triphosphate = RNA(n+1) + diphosphate</text>
        <dbReference type="Rhea" id="RHEA:21248"/>
        <dbReference type="Rhea" id="RHEA-COMP:14527"/>
        <dbReference type="Rhea" id="RHEA-COMP:17342"/>
        <dbReference type="ChEBI" id="CHEBI:33019"/>
        <dbReference type="ChEBI" id="CHEBI:61557"/>
        <dbReference type="ChEBI" id="CHEBI:140395"/>
        <dbReference type="EC" id="2.7.7.6"/>
    </reaction>
</comment>
<dbReference type="FunCoup" id="A0A1C7NPV9">
    <property type="interactions" value="149"/>
</dbReference>
<dbReference type="PROSITE" id="PS00489">
    <property type="entry name" value="RNA_POL_PHAGE_2"/>
    <property type="match status" value="1"/>
</dbReference>
<evidence type="ECO:0000256" key="5">
    <source>
        <dbReference type="ARBA" id="ARBA00022695"/>
    </source>
</evidence>
<gene>
    <name evidence="13" type="primary">RPO41</name>
    <name evidence="13" type="ORF">A0J61_00791</name>
</gene>
<keyword evidence="3 10" id="KW-0240">DNA-directed RNA polymerase</keyword>
<dbReference type="GO" id="GO:0006390">
    <property type="term" value="P:mitochondrial transcription"/>
    <property type="evidence" value="ECO:0007669"/>
    <property type="project" value="TreeGrafter"/>
</dbReference>
<feature type="region of interest" description="Disordered" evidence="11">
    <location>
        <begin position="1001"/>
        <end position="1030"/>
    </location>
</feature>
<dbReference type="PANTHER" id="PTHR10102:SF0">
    <property type="entry name" value="DNA-DIRECTED RNA POLYMERASE, MITOCHONDRIAL"/>
    <property type="match status" value="1"/>
</dbReference>
<sequence length="1296" mass="145347">MSLSLVRQTATKGRLFPIHRYQRQTLLKCASIAIRYNSSSATVEASSSSAAESKPLNNRRQHIIFPSPALDNFTETTRVLPSSIAEQFAILKACIASGSMERAERIMTELYKTKPKEMKMFADINVYNSFLNGFVEAPDKPMTKNCLSWFDHMKAYGVNADADTFAIIVKGFLKVKSYHTARALLRDLSETENITVDQMLRSQYLSKDDVHLFRQMVDILKTGGHDVNMEQLLNELENRTDNILGKPAAKEVLSKTRLAIDTAKNDVKVEVVPEVKPTKSIGVHFLQEQLAALRDPHASAKMDPFELQLALEQQGYEMALQKLLHSKEQSIERGDTLNAMNLTPLKRIMWTWHQSMMPLIKEEIERCDAATLREADRRAYGPFLKLLPPQTLSIVTILELLRLHNSSGIGDGMKTARAIIDIGKAVEMEYNAVQIKRRASSSSILDRNTDPQALFSNARLFNLAVRKAQSKIEQNALNKEVDILASDWNPVWPSTIRAKVGSVLTSLLLEAAKIPVPSKDPETGMKIIENIPAFFHTYQYVHGKRVGIIKFSEQLTRMLSREPVRDTLHPRLLPMLVHPRPWLSYNSGGYLSTKSVCMRIKDSAEQLVYLSKASEQDHLTQVLAGLDVLGSTRWRVNKDVFKVILDVWNSGEALADIPPAIGEPAPLPPKPANYDTDPKAKFLWVSEVKQQQTNEKNFHSLRCDVNYKVETARAFLNLPMYFPHNMDFRGRAYPMPPTLNHLGNDLCRGLLHFDEAKPLGPRGWRWLKIHLANLYGYDKHSFTEREQYTMDNIEHILDSVDKPLEGKRWWLKAENPWQCLAACYEVAAAFRSGKPEEFKSQLPVHQDGTCNGLQHYAALGGDLAGARAVNLAAGDRPADVYTGVADMVNSTINKSAAEGDEMAKLLQGNISRKVVKQTVMTNVYGVTFVGARAQIENRLRENPNIPREKVYALSGYLAKVVFSSLGEMFAGARQIQDWLTDSARRIARSVPLETLQDAGIVPGGTNIEKTATGQKGKRSKKSKEFSARNPSASQMSSVIWTTPLGLPIVQPYRRSGKKQVATLLQTIFIEDPDASRPVNAMKQSTAFPPNFIHSLDATHMLLSAVACHKKGMTFASVHDSYWTHACDVDNMNEVIRDQFIELHSQPIMENLIAEFKERYKDYRVPHSALMSETSTTSAKKTIGGSEDDISDDGIGSSLFGDPLAMEKELEQEKFKKESEKKDALKAIFGLGGTPETDGDGDEDLEEEVEEEDASPKKKKGAAQKYKHSWEPLTFAPLPAKGEFDINEVKKSQYFFH</sequence>
<dbReference type="Gene3D" id="1.25.40.10">
    <property type="entry name" value="Tetratricopeptide repeat domain"/>
    <property type="match status" value="1"/>
</dbReference>
<evidence type="ECO:0000256" key="10">
    <source>
        <dbReference type="RuleBase" id="RU003805"/>
    </source>
</evidence>
<evidence type="ECO:0000256" key="2">
    <source>
        <dbReference type="ARBA" id="ARBA00009493"/>
    </source>
</evidence>
<evidence type="ECO:0000313" key="14">
    <source>
        <dbReference type="Proteomes" id="UP000093000"/>
    </source>
</evidence>
<comment type="function">
    <text evidence="10">DNA-dependent RNA polymerase catalyzes the transcription of DNA into RNA using the four ribonucleoside triphosphates as substrates.</text>
</comment>
<feature type="compositionally biased region" description="Acidic residues" evidence="11">
    <location>
        <begin position="1236"/>
        <end position="1252"/>
    </location>
</feature>
<dbReference type="InterPro" id="IPR029262">
    <property type="entry name" value="RPOL_N"/>
</dbReference>
<dbReference type="InterPro" id="IPR043502">
    <property type="entry name" value="DNA/RNA_pol_sf"/>
</dbReference>
<dbReference type="FunFam" id="1.10.287.280:FF:000001">
    <property type="entry name" value="DNA-directed RNA polymerase"/>
    <property type="match status" value="1"/>
</dbReference>
<reference evidence="13 14" key="1">
    <citation type="submission" date="2016-03" db="EMBL/GenBank/DDBJ databases">
        <title>Choanephora cucurbitarum.</title>
        <authorList>
            <person name="Min B."/>
            <person name="Park H."/>
            <person name="Park J.-H."/>
            <person name="Shin H.-D."/>
            <person name="Choi I.-G."/>
        </authorList>
    </citation>
    <scope>NUCLEOTIDE SEQUENCE [LARGE SCALE GENOMIC DNA]</scope>
    <source>
        <strain evidence="13 14">KUS-F28377</strain>
    </source>
</reference>
<comment type="similarity">
    <text evidence="2 10">Belongs to the phage and mitochondrial RNA polymerase family.</text>
</comment>
<dbReference type="GO" id="GO:0001018">
    <property type="term" value="F:mitochondrial promoter sequence-specific DNA binding"/>
    <property type="evidence" value="ECO:0007669"/>
    <property type="project" value="TreeGrafter"/>
</dbReference>
<evidence type="ECO:0000256" key="6">
    <source>
        <dbReference type="ARBA" id="ARBA00022946"/>
    </source>
</evidence>
<dbReference type="EC" id="2.7.7.6" evidence="10"/>
<comment type="caution">
    <text evidence="13">The sequence shown here is derived from an EMBL/GenBank/DDBJ whole genome shotgun (WGS) entry which is preliminary data.</text>
</comment>
<dbReference type="PROSITE" id="PS00900">
    <property type="entry name" value="RNA_POL_PHAGE_1"/>
    <property type="match status" value="1"/>
</dbReference>
<evidence type="ECO:0000313" key="13">
    <source>
        <dbReference type="EMBL" id="OBZ91143.1"/>
    </source>
</evidence>
<evidence type="ECO:0000256" key="11">
    <source>
        <dbReference type="SAM" id="MobiDB-lite"/>
    </source>
</evidence>
<keyword evidence="5 10" id="KW-0548">Nucleotidyltransferase</keyword>
<evidence type="ECO:0000259" key="12">
    <source>
        <dbReference type="SMART" id="SM01311"/>
    </source>
</evidence>
<keyword evidence="4 10" id="KW-0808">Transferase</keyword>
<dbReference type="InParanoid" id="A0A1C7NPV9"/>
<dbReference type="Gene3D" id="1.10.287.260">
    <property type="match status" value="1"/>
</dbReference>
<accession>A0A1C7NPV9</accession>
<dbReference type="Gene3D" id="1.10.150.20">
    <property type="entry name" value="5' to 3' exonuclease, C-terminal subdomain"/>
    <property type="match status" value="1"/>
</dbReference>
<dbReference type="GO" id="GO:0034245">
    <property type="term" value="C:mitochondrial DNA-directed RNA polymerase complex"/>
    <property type="evidence" value="ECO:0007669"/>
    <property type="project" value="TreeGrafter"/>
</dbReference>
<name>A0A1C7NPV9_9FUNG</name>
<keyword evidence="14" id="KW-1185">Reference proteome</keyword>
<dbReference type="OrthoDB" id="276422at2759"/>
<dbReference type="EMBL" id="LUGH01000020">
    <property type="protein sequence ID" value="OBZ91143.1"/>
    <property type="molecule type" value="Genomic_DNA"/>
</dbReference>
<dbReference type="InterPro" id="IPR024075">
    <property type="entry name" value="DNA-dir_RNA_pol_helix_hairp_sf"/>
</dbReference>
<evidence type="ECO:0000256" key="8">
    <source>
        <dbReference type="ARBA" id="ARBA00023163"/>
    </source>
</evidence>
<feature type="region of interest" description="Disordered" evidence="11">
    <location>
        <begin position="1228"/>
        <end position="1262"/>
    </location>
</feature>
<evidence type="ECO:0000256" key="4">
    <source>
        <dbReference type="ARBA" id="ARBA00022679"/>
    </source>
</evidence>
<dbReference type="STRING" id="101091.A0A1C7NPV9"/>
<dbReference type="InterPro" id="IPR046950">
    <property type="entry name" value="DNA-dir_Rpol_C_phage-type"/>
</dbReference>
<dbReference type="InterPro" id="IPR011990">
    <property type="entry name" value="TPR-like_helical_dom_sf"/>
</dbReference>
<dbReference type="GO" id="GO:0003899">
    <property type="term" value="F:DNA-directed RNA polymerase activity"/>
    <property type="evidence" value="ECO:0007669"/>
    <property type="project" value="UniProtKB-EC"/>
</dbReference>
<dbReference type="PANTHER" id="PTHR10102">
    <property type="entry name" value="DNA-DIRECTED RNA POLYMERASE, MITOCHONDRIAL"/>
    <property type="match status" value="1"/>
</dbReference>
<evidence type="ECO:0000256" key="9">
    <source>
        <dbReference type="ARBA" id="ARBA00048552"/>
    </source>
</evidence>
<keyword evidence="6" id="KW-0809">Transit peptide</keyword>
<keyword evidence="8 10" id="KW-0804">Transcription</keyword>
<dbReference type="SUPFAM" id="SSF56672">
    <property type="entry name" value="DNA/RNA polymerases"/>
    <property type="match status" value="1"/>
</dbReference>
<dbReference type="InterPro" id="IPR037159">
    <property type="entry name" value="RNA_POL_N_sf"/>
</dbReference>
<evidence type="ECO:0000256" key="3">
    <source>
        <dbReference type="ARBA" id="ARBA00022478"/>
    </source>
</evidence>
<dbReference type="FunFam" id="1.10.150.20:FF:000041">
    <property type="entry name" value="DNA-directed RNA polymerase"/>
    <property type="match status" value="1"/>
</dbReference>
<feature type="domain" description="DNA-directed RNA polymerase N-terminal" evidence="12">
    <location>
        <begin position="306"/>
        <end position="631"/>
    </location>
</feature>
<dbReference type="Pfam" id="PF00940">
    <property type="entry name" value="RNA_pol"/>
    <property type="match status" value="1"/>
</dbReference>
<dbReference type="Gene3D" id="1.10.1320.10">
    <property type="entry name" value="DNA-directed RNA polymerase, N-terminal domain"/>
    <property type="match status" value="1"/>
</dbReference>
<organism evidence="13 14">
    <name type="scientific">Choanephora cucurbitarum</name>
    <dbReference type="NCBI Taxonomy" id="101091"/>
    <lineage>
        <taxon>Eukaryota</taxon>
        <taxon>Fungi</taxon>
        <taxon>Fungi incertae sedis</taxon>
        <taxon>Mucoromycota</taxon>
        <taxon>Mucoromycotina</taxon>
        <taxon>Mucoromycetes</taxon>
        <taxon>Mucorales</taxon>
        <taxon>Mucorineae</taxon>
        <taxon>Choanephoraceae</taxon>
        <taxon>Choanephoroideae</taxon>
        <taxon>Choanephora</taxon>
    </lineage>
</organism>